<organism evidence="10 11">
    <name type="scientific">Alicyclobacillus fastidiosus</name>
    <dbReference type="NCBI Taxonomy" id="392011"/>
    <lineage>
        <taxon>Bacteria</taxon>
        <taxon>Bacillati</taxon>
        <taxon>Bacillota</taxon>
        <taxon>Bacilli</taxon>
        <taxon>Bacillales</taxon>
        <taxon>Alicyclobacillaceae</taxon>
        <taxon>Alicyclobacillus</taxon>
    </lineage>
</organism>
<evidence type="ECO:0000256" key="3">
    <source>
        <dbReference type="ARBA" id="ARBA00022576"/>
    </source>
</evidence>
<dbReference type="Gene3D" id="3.30.1360.120">
    <property type="entry name" value="Probable tRNA modification gtpase trme, domain 1"/>
    <property type="match status" value="1"/>
</dbReference>
<gene>
    <name evidence="7 10" type="primary">gcvT</name>
    <name evidence="10" type="ORF">NZD89_13355</name>
</gene>
<dbReference type="PIRSF" id="PIRSF006487">
    <property type="entry name" value="GcvT"/>
    <property type="match status" value="1"/>
</dbReference>
<dbReference type="InterPro" id="IPR006223">
    <property type="entry name" value="GcvT"/>
</dbReference>
<dbReference type="EMBL" id="CP104067">
    <property type="protein sequence ID" value="WAH44280.1"/>
    <property type="molecule type" value="Genomic_DNA"/>
</dbReference>
<dbReference type="Proteomes" id="UP001164761">
    <property type="component" value="Chromosome"/>
</dbReference>
<dbReference type="SUPFAM" id="SSF101790">
    <property type="entry name" value="Aminomethyltransferase beta-barrel domain"/>
    <property type="match status" value="1"/>
</dbReference>
<dbReference type="Pfam" id="PF01571">
    <property type="entry name" value="GCV_T"/>
    <property type="match status" value="1"/>
</dbReference>
<dbReference type="EC" id="2.1.2.10" evidence="2 7"/>
<dbReference type="PANTHER" id="PTHR43757:SF2">
    <property type="entry name" value="AMINOMETHYLTRANSFERASE, MITOCHONDRIAL"/>
    <property type="match status" value="1"/>
</dbReference>
<dbReference type="Gene3D" id="4.10.1250.10">
    <property type="entry name" value="Aminomethyltransferase fragment"/>
    <property type="match status" value="1"/>
</dbReference>
<dbReference type="NCBIfam" id="TIGR00528">
    <property type="entry name" value="gcvT"/>
    <property type="match status" value="1"/>
</dbReference>
<evidence type="ECO:0000256" key="7">
    <source>
        <dbReference type="HAMAP-Rule" id="MF_00259"/>
    </source>
</evidence>
<comment type="subunit">
    <text evidence="7">The glycine cleavage system is composed of four proteins: P, T, L and H.</text>
</comment>
<dbReference type="InterPro" id="IPR013977">
    <property type="entry name" value="GcvT_C"/>
</dbReference>
<comment type="function">
    <text evidence="7">The glycine cleavage system catalyzes the degradation of glycine.</text>
</comment>
<evidence type="ECO:0000256" key="5">
    <source>
        <dbReference type="ARBA" id="ARBA00031395"/>
    </source>
</evidence>
<evidence type="ECO:0000313" key="11">
    <source>
        <dbReference type="Proteomes" id="UP001164761"/>
    </source>
</evidence>
<dbReference type="InterPro" id="IPR022903">
    <property type="entry name" value="GcvT_bac"/>
</dbReference>
<evidence type="ECO:0000256" key="1">
    <source>
        <dbReference type="ARBA" id="ARBA00008609"/>
    </source>
</evidence>
<evidence type="ECO:0000256" key="6">
    <source>
        <dbReference type="ARBA" id="ARBA00047665"/>
    </source>
</evidence>
<accession>A0ABY6ZMW0</accession>
<dbReference type="InterPro" id="IPR028896">
    <property type="entry name" value="GcvT/YgfZ/DmdA"/>
</dbReference>
<proteinExistence type="inferred from homology"/>
<evidence type="ECO:0000256" key="4">
    <source>
        <dbReference type="ARBA" id="ARBA00022679"/>
    </source>
</evidence>
<dbReference type="Pfam" id="PF08669">
    <property type="entry name" value="GCV_T_C"/>
    <property type="match status" value="1"/>
</dbReference>
<dbReference type="RefSeq" id="WP_268008176.1">
    <property type="nucleotide sequence ID" value="NZ_BSUT01000001.1"/>
</dbReference>
<dbReference type="Gene3D" id="2.40.30.110">
    <property type="entry name" value="Aminomethyltransferase beta-barrel domains"/>
    <property type="match status" value="1"/>
</dbReference>
<dbReference type="HAMAP" id="MF_00259">
    <property type="entry name" value="GcvT"/>
    <property type="match status" value="1"/>
</dbReference>
<evidence type="ECO:0000313" key="10">
    <source>
        <dbReference type="EMBL" id="WAH44280.1"/>
    </source>
</evidence>
<dbReference type="SUPFAM" id="SSF103025">
    <property type="entry name" value="Folate-binding domain"/>
    <property type="match status" value="1"/>
</dbReference>
<evidence type="ECO:0000256" key="2">
    <source>
        <dbReference type="ARBA" id="ARBA00012616"/>
    </source>
</evidence>
<dbReference type="Gene3D" id="3.30.70.1400">
    <property type="entry name" value="Aminomethyltransferase beta-barrel domains"/>
    <property type="match status" value="1"/>
</dbReference>
<sequence>MTTAKRTPLYDLHLAKQAKVIDFHGWEMPVQYQSIVQEHQSVRRDVGVFDVSHMGEFLVTGSDSKQFVQYLVTNDVERLADGQALYTLLTDDNGGIIDDLLVYRLAEERWLLVVNAGNIDVDYAWVTSHTGEFAVKVDNISDDVALIALQGPRAQALLAQNTDVALDELRPFTFAKGEVVGQPALVSRTGYTGEDGFELYVRANDAAAIYEALIQLGAVPCGLGARDTLRLEAKLPLYGNELSREVTPYEAGLGMFVKLDKGDFIGRAALVRQKEVGVSKKLVGIQTEDRAIPRTGYKVFVGDEEVGVVTSGTMSPTLQVPIGLVLVDARYAALDQMVDVEIRGRRHPARVVKTPFYKRNRG</sequence>
<dbReference type="PANTHER" id="PTHR43757">
    <property type="entry name" value="AMINOMETHYLTRANSFERASE"/>
    <property type="match status" value="1"/>
</dbReference>
<comment type="catalytic activity">
    <reaction evidence="6 7">
        <text>N(6)-[(R)-S(8)-aminomethyldihydrolipoyl]-L-lysyl-[protein] + (6S)-5,6,7,8-tetrahydrofolate = N(6)-[(R)-dihydrolipoyl]-L-lysyl-[protein] + (6R)-5,10-methylene-5,6,7,8-tetrahydrofolate + NH4(+)</text>
        <dbReference type="Rhea" id="RHEA:16945"/>
        <dbReference type="Rhea" id="RHEA-COMP:10475"/>
        <dbReference type="Rhea" id="RHEA-COMP:10492"/>
        <dbReference type="ChEBI" id="CHEBI:15636"/>
        <dbReference type="ChEBI" id="CHEBI:28938"/>
        <dbReference type="ChEBI" id="CHEBI:57453"/>
        <dbReference type="ChEBI" id="CHEBI:83100"/>
        <dbReference type="ChEBI" id="CHEBI:83143"/>
        <dbReference type="EC" id="2.1.2.10"/>
    </reaction>
</comment>
<keyword evidence="11" id="KW-1185">Reference proteome</keyword>
<feature type="domain" description="Aminomethyltransferase C-terminal" evidence="9">
    <location>
        <begin position="280"/>
        <end position="358"/>
    </location>
</feature>
<evidence type="ECO:0000259" key="8">
    <source>
        <dbReference type="Pfam" id="PF01571"/>
    </source>
</evidence>
<keyword evidence="4 7" id="KW-0808">Transferase</keyword>
<dbReference type="InterPro" id="IPR006222">
    <property type="entry name" value="GCVT_N"/>
</dbReference>
<comment type="similarity">
    <text evidence="1 7">Belongs to the GcvT family.</text>
</comment>
<protein>
    <recommendedName>
        <fullName evidence="2 7">Aminomethyltransferase</fullName>
        <ecNumber evidence="2 7">2.1.2.10</ecNumber>
    </recommendedName>
    <alternativeName>
        <fullName evidence="5 7">Glycine cleavage system T protein</fullName>
    </alternativeName>
</protein>
<keyword evidence="3 7" id="KW-0032">Aminotransferase</keyword>
<dbReference type="GO" id="GO:0004047">
    <property type="term" value="F:aminomethyltransferase activity"/>
    <property type="evidence" value="ECO:0007669"/>
    <property type="project" value="UniProtKB-EC"/>
</dbReference>
<dbReference type="NCBIfam" id="NF001567">
    <property type="entry name" value="PRK00389.1"/>
    <property type="match status" value="1"/>
</dbReference>
<feature type="domain" description="GCVT N-terminal" evidence="8">
    <location>
        <begin position="9"/>
        <end position="261"/>
    </location>
</feature>
<name>A0ABY6ZMW0_9BACL</name>
<dbReference type="InterPro" id="IPR029043">
    <property type="entry name" value="GcvT/YgfZ_C"/>
</dbReference>
<dbReference type="InterPro" id="IPR027266">
    <property type="entry name" value="TrmE/GcvT-like"/>
</dbReference>
<evidence type="ECO:0000259" key="9">
    <source>
        <dbReference type="Pfam" id="PF08669"/>
    </source>
</evidence>
<reference evidence="10" key="1">
    <citation type="submission" date="2022-08" db="EMBL/GenBank/DDBJ databases">
        <title>Alicyclobacillus fastidiosus DSM 17978, complete genome.</title>
        <authorList>
            <person name="Wang Q."/>
            <person name="Cai R."/>
            <person name="Wang Z."/>
        </authorList>
    </citation>
    <scope>NUCLEOTIDE SEQUENCE</scope>
    <source>
        <strain evidence="10">DSM 17978</strain>
    </source>
</reference>